<dbReference type="GO" id="GO:0016491">
    <property type="term" value="F:oxidoreductase activity"/>
    <property type="evidence" value="ECO:0007669"/>
    <property type="project" value="UniProtKB-KW"/>
</dbReference>
<dbReference type="Proteomes" id="UP000281647">
    <property type="component" value="Unassembled WGS sequence"/>
</dbReference>
<reference evidence="3 4" key="1">
    <citation type="submission" date="2018-11" db="EMBL/GenBank/DDBJ databases">
        <title>Pseudaminobacter arsenicus sp. nov., an arsenic-resistant bacterium isolated from arsenic-rich aquifers.</title>
        <authorList>
            <person name="Mu Y."/>
        </authorList>
    </citation>
    <scope>NUCLEOTIDE SEQUENCE [LARGE SCALE GENOMIC DNA]</scope>
    <source>
        <strain evidence="3 4">CB3</strain>
    </source>
</reference>
<dbReference type="AlphaFoldDB" id="A0A432VBJ4"/>
<gene>
    <name evidence="3" type="ORF">EET67_01165</name>
</gene>
<comment type="caution">
    <text evidence="3">The sequence shown here is derived from an EMBL/GenBank/DDBJ whole genome shotgun (WGS) entry which is preliminary data.</text>
</comment>
<proteinExistence type="predicted"/>
<evidence type="ECO:0000259" key="2">
    <source>
        <dbReference type="Pfam" id="PF01266"/>
    </source>
</evidence>
<keyword evidence="1" id="KW-0560">Oxidoreductase</keyword>
<keyword evidence="4" id="KW-1185">Reference proteome</keyword>
<dbReference type="GO" id="GO:0005737">
    <property type="term" value="C:cytoplasm"/>
    <property type="evidence" value="ECO:0007669"/>
    <property type="project" value="TreeGrafter"/>
</dbReference>
<evidence type="ECO:0000256" key="1">
    <source>
        <dbReference type="ARBA" id="ARBA00023002"/>
    </source>
</evidence>
<dbReference type="SUPFAM" id="SSF51905">
    <property type="entry name" value="FAD/NAD(P)-binding domain"/>
    <property type="match status" value="1"/>
</dbReference>
<dbReference type="InterPro" id="IPR006076">
    <property type="entry name" value="FAD-dep_OxRdtase"/>
</dbReference>
<dbReference type="Pfam" id="PF01266">
    <property type="entry name" value="DAO"/>
    <property type="match status" value="1"/>
</dbReference>
<dbReference type="OrthoDB" id="9814969at2"/>
<organism evidence="3 4">
    <name type="scientific">Borborobacter arsenicus</name>
    <dbReference type="NCBI Taxonomy" id="1851146"/>
    <lineage>
        <taxon>Bacteria</taxon>
        <taxon>Pseudomonadati</taxon>
        <taxon>Pseudomonadota</taxon>
        <taxon>Alphaproteobacteria</taxon>
        <taxon>Hyphomicrobiales</taxon>
        <taxon>Phyllobacteriaceae</taxon>
        <taxon>Borborobacter</taxon>
    </lineage>
</organism>
<evidence type="ECO:0000313" key="4">
    <source>
        <dbReference type="Proteomes" id="UP000281647"/>
    </source>
</evidence>
<dbReference type="PANTHER" id="PTHR13847">
    <property type="entry name" value="SARCOSINE DEHYDROGENASE-RELATED"/>
    <property type="match status" value="1"/>
</dbReference>
<sequence>MQIPEMGDSLWYRTVGEPVVIDPDLTENLQSDVVIVGAGYTGLSTALHLAEGGYSVAVIEAKQVGWGASGRNGGQVIPGLKLDPDDLERRFGAALVETAGATADLVFSLIEKHSIQCEPRRAGWIQGAHSPRALKALNGRAEQWARRGASVDFLSAAETKALTGTDVYCGSLIDRRAGTIQPLGYARGLARAARQAGAQIFGKSPVLSISKVPGGWRSNTAGGSVSSTHVVIATDAYSDRLWPGLANSFLTVRSIQMATKPLGKIAEEILPTGACVSESRKLSYYFRRDAAGRFLIGGRGPMREEKSAEGMFTALRSAIQQRYPAIADCEIEHQWSGKVSLTIDQLPHIHEPAPGIHIGHGYNGRGIAVSTLMGALLADRIAGGPMHSLIPPSPLQAIPWHRIRQPLLTAAIGYYRLKDALGFGS</sequence>
<dbReference type="Gene3D" id="3.30.9.10">
    <property type="entry name" value="D-Amino Acid Oxidase, subunit A, domain 2"/>
    <property type="match status" value="1"/>
</dbReference>
<dbReference type="InterPro" id="IPR036188">
    <property type="entry name" value="FAD/NAD-bd_sf"/>
</dbReference>
<dbReference type="EMBL" id="RKST01000001">
    <property type="protein sequence ID" value="RUM99542.1"/>
    <property type="molecule type" value="Genomic_DNA"/>
</dbReference>
<protein>
    <submittedName>
        <fullName evidence="3">FAD-binding oxidoreductase</fullName>
    </submittedName>
</protein>
<evidence type="ECO:0000313" key="3">
    <source>
        <dbReference type="EMBL" id="RUM99542.1"/>
    </source>
</evidence>
<dbReference type="PANTHER" id="PTHR13847:SF281">
    <property type="entry name" value="FAD DEPENDENT OXIDOREDUCTASE DOMAIN-CONTAINING PROTEIN"/>
    <property type="match status" value="1"/>
</dbReference>
<accession>A0A432VBJ4</accession>
<name>A0A432VBJ4_9HYPH</name>
<feature type="domain" description="FAD dependent oxidoreductase" evidence="2">
    <location>
        <begin position="32"/>
        <end position="380"/>
    </location>
</feature>
<dbReference type="Gene3D" id="3.50.50.60">
    <property type="entry name" value="FAD/NAD(P)-binding domain"/>
    <property type="match status" value="1"/>
</dbReference>